<dbReference type="GO" id="GO:0005886">
    <property type="term" value="C:plasma membrane"/>
    <property type="evidence" value="ECO:0007669"/>
    <property type="project" value="TreeGrafter"/>
</dbReference>
<feature type="transmembrane region" description="Helical" evidence="2">
    <location>
        <begin position="48"/>
        <end position="67"/>
    </location>
</feature>
<dbReference type="EMBL" id="RHJS01000002">
    <property type="protein sequence ID" value="RRK33039.1"/>
    <property type="molecule type" value="Genomic_DNA"/>
</dbReference>
<dbReference type="Pfam" id="PF01478">
    <property type="entry name" value="Peptidase_A24"/>
    <property type="match status" value="1"/>
</dbReference>
<feature type="domain" description="Prepilin type IV endopeptidase peptidase" evidence="3">
    <location>
        <begin position="26"/>
        <end position="130"/>
    </location>
</feature>
<dbReference type="Gene3D" id="1.20.120.1220">
    <property type="match status" value="1"/>
</dbReference>
<gene>
    <name evidence="4" type="ORF">EBB54_18120</name>
</gene>
<name>A0A426DJM6_9FIRM</name>
<reference evidence="4" key="1">
    <citation type="submission" date="2018-10" db="EMBL/GenBank/DDBJ databases">
        <title>Schaedlerella arabinophila gen. nov. sp. nov., isolated from the mouse intestinal tract and comparative analysis with the genome of the closely related altered Schaedler flora strain ASF502.</title>
        <authorList>
            <person name="Miyake S."/>
            <person name="Soh M."/>
            <person name="Seedorf H."/>
        </authorList>
    </citation>
    <scope>NUCLEOTIDE SEQUENCE [LARGE SCALE GENOMIC DNA]</scope>
    <source>
        <strain evidence="4">DSM 106076</strain>
    </source>
</reference>
<dbReference type="RefSeq" id="WP_125128411.1">
    <property type="nucleotide sequence ID" value="NZ_RHJS01000002.1"/>
</dbReference>
<keyword evidence="5" id="KW-1185">Reference proteome</keyword>
<feature type="transmembrane region" description="Helical" evidence="2">
    <location>
        <begin position="73"/>
        <end position="94"/>
    </location>
</feature>
<comment type="similarity">
    <text evidence="1">Belongs to the peptidase A24 family.</text>
</comment>
<feature type="transmembrane region" description="Helical" evidence="2">
    <location>
        <begin position="146"/>
        <end position="168"/>
    </location>
</feature>
<evidence type="ECO:0000313" key="4">
    <source>
        <dbReference type="EMBL" id="RRK33039.1"/>
    </source>
</evidence>
<comment type="caution">
    <text evidence="4">The sequence shown here is derived from an EMBL/GenBank/DDBJ whole genome shotgun (WGS) entry which is preliminary data.</text>
</comment>
<keyword evidence="2" id="KW-0472">Membrane</keyword>
<feature type="transmembrane region" description="Helical" evidence="2">
    <location>
        <begin position="6"/>
        <end position="36"/>
    </location>
</feature>
<protein>
    <submittedName>
        <fullName evidence="4">Prepilin peptidase</fullName>
    </submittedName>
</protein>
<dbReference type="InterPro" id="IPR000045">
    <property type="entry name" value="Prepilin_IV_endopep_pep"/>
</dbReference>
<dbReference type="Proteomes" id="UP000274920">
    <property type="component" value="Unassembled WGS sequence"/>
</dbReference>
<accession>A0A426DJM6</accession>
<organism evidence="4 5">
    <name type="scientific">Schaedlerella arabinosiphila</name>
    <dbReference type="NCBI Taxonomy" id="2044587"/>
    <lineage>
        <taxon>Bacteria</taxon>
        <taxon>Bacillati</taxon>
        <taxon>Bacillota</taxon>
        <taxon>Clostridia</taxon>
        <taxon>Lachnospirales</taxon>
        <taxon>Lachnospiraceae</taxon>
        <taxon>Schaedlerella</taxon>
    </lineage>
</organism>
<dbReference type="GO" id="GO:0004190">
    <property type="term" value="F:aspartic-type endopeptidase activity"/>
    <property type="evidence" value="ECO:0007669"/>
    <property type="project" value="InterPro"/>
</dbReference>
<dbReference type="AlphaFoldDB" id="A0A426DJM6"/>
<evidence type="ECO:0000313" key="5">
    <source>
        <dbReference type="Proteomes" id="UP000274920"/>
    </source>
</evidence>
<proteinExistence type="inferred from homology"/>
<evidence type="ECO:0000256" key="1">
    <source>
        <dbReference type="ARBA" id="ARBA00005801"/>
    </source>
</evidence>
<sequence>MNRIYGILAFALPAGLYGAGRTAAVCLFFAVLYAVARADKRTMKIPDKLVWTALGIGLFSIPLFPEIGLPERMLGMCSASLLLLGIALCVPGAFGGGDIKLMAACGLFLGWRYSLLALGIAVFAGAAYGIRLLAAGKADRKTQIAFGPFLCIGMAAAVLWGEQILSVLW</sequence>
<keyword evidence="2" id="KW-1133">Transmembrane helix</keyword>
<dbReference type="InterPro" id="IPR050882">
    <property type="entry name" value="Prepilin_peptidase/N-MTase"/>
</dbReference>
<evidence type="ECO:0000256" key="2">
    <source>
        <dbReference type="SAM" id="Phobius"/>
    </source>
</evidence>
<dbReference type="PANTHER" id="PTHR30487">
    <property type="entry name" value="TYPE 4 PREPILIN-LIKE PROTEINS LEADER PEPTIDE-PROCESSING ENZYME"/>
    <property type="match status" value="1"/>
</dbReference>
<dbReference type="GO" id="GO:0006465">
    <property type="term" value="P:signal peptide processing"/>
    <property type="evidence" value="ECO:0007669"/>
    <property type="project" value="TreeGrafter"/>
</dbReference>
<keyword evidence="2" id="KW-0812">Transmembrane</keyword>
<dbReference type="PANTHER" id="PTHR30487:SF0">
    <property type="entry name" value="PREPILIN LEADER PEPTIDASE_N-METHYLTRANSFERASE-RELATED"/>
    <property type="match status" value="1"/>
</dbReference>
<evidence type="ECO:0000259" key="3">
    <source>
        <dbReference type="Pfam" id="PF01478"/>
    </source>
</evidence>
<feature type="transmembrane region" description="Helical" evidence="2">
    <location>
        <begin position="115"/>
        <end position="134"/>
    </location>
</feature>